<evidence type="ECO:0000313" key="1">
    <source>
        <dbReference type="EMBL" id="KIM89935.1"/>
    </source>
</evidence>
<dbReference type="EMBL" id="KN832974">
    <property type="protein sequence ID" value="KIM89935.1"/>
    <property type="molecule type" value="Genomic_DNA"/>
</dbReference>
<sequence length="66" mass="7592">MPVEGFSASQLGYDVLLQVLEMFRDDYGNLYRCSLVNREYNEIASKILYSRVVLSPPFSRGLNLKD</sequence>
<proteinExistence type="predicted"/>
<dbReference type="InParanoid" id="A0A0C3G117"/>
<reference evidence="1 2" key="1">
    <citation type="submission" date="2014-04" db="EMBL/GenBank/DDBJ databases">
        <authorList>
            <consortium name="DOE Joint Genome Institute"/>
            <person name="Kuo A."/>
            <person name="Tarkka M."/>
            <person name="Buscot F."/>
            <person name="Kohler A."/>
            <person name="Nagy L.G."/>
            <person name="Floudas D."/>
            <person name="Copeland A."/>
            <person name="Barry K.W."/>
            <person name="Cichocki N."/>
            <person name="Veneault-Fourrey C."/>
            <person name="LaButti K."/>
            <person name="Lindquist E.A."/>
            <person name="Lipzen A."/>
            <person name="Lundell T."/>
            <person name="Morin E."/>
            <person name="Murat C."/>
            <person name="Sun H."/>
            <person name="Tunlid A."/>
            <person name="Henrissat B."/>
            <person name="Grigoriev I.V."/>
            <person name="Hibbett D.S."/>
            <person name="Martin F."/>
            <person name="Nordberg H.P."/>
            <person name="Cantor M.N."/>
            <person name="Hua S.X."/>
        </authorList>
    </citation>
    <scope>NUCLEOTIDE SEQUENCE [LARGE SCALE GENOMIC DNA]</scope>
    <source>
        <strain evidence="1 2">F 1598</strain>
    </source>
</reference>
<keyword evidence="2" id="KW-1185">Reference proteome</keyword>
<dbReference type="Proteomes" id="UP000054166">
    <property type="component" value="Unassembled WGS sequence"/>
</dbReference>
<dbReference type="HOGENOM" id="CLU_2850057_0_0_1"/>
<gene>
    <name evidence="1" type="ORF">PILCRDRAFT_812719</name>
</gene>
<dbReference type="OrthoDB" id="3264508at2759"/>
<organism evidence="1 2">
    <name type="scientific">Piloderma croceum (strain F 1598)</name>
    <dbReference type="NCBI Taxonomy" id="765440"/>
    <lineage>
        <taxon>Eukaryota</taxon>
        <taxon>Fungi</taxon>
        <taxon>Dikarya</taxon>
        <taxon>Basidiomycota</taxon>
        <taxon>Agaricomycotina</taxon>
        <taxon>Agaricomycetes</taxon>
        <taxon>Agaricomycetidae</taxon>
        <taxon>Atheliales</taxon>
        <taxon>Atheliaceae</taxon>
        <taxon>Piloderma</taxon>
    </lineage>
</organism>
<reference evidence="2" key="2">
    <citation type="submission" date="2015-01" db="EMBL/GenBank/DDBJ databases">
        <title>Evolutionary Origins and Diversification of the Mycorrhizal Mutualists.</title>
        <authorList>
            <consortium name="DOE Joint Genome Institute"/>
            <consortium name="Mycorrhizal Genomics Consortium"/>
            <person name="Kohler A."/>
            <person name="Kuo A."/>
            <person name="Nagy L.G."/>
            <person name="Floudas D."/>
            <person name="Copeland A."/>
            <person name="Barry K.W."/>
            <person name="Cichocki N."/>
            <person name="Veneault-Fourrey C."/>
            <person name="LaButti K."/>
            <person name="Lindquist E.A."/>
            <person name="Lipzen A."/>
            <person name="Lundell T."/>
            <person name="Morin E."/>
            <person name="Murat C."/>
            <person name="Riley R."/>
            <person name="Ohm R."/>
            <person name="Sun H."/>
            <person name="Tunlid A."/>
            <person name="Henrissat B."/>
            <person name="Grigoriev I.V."/>
            <person name="Hibbett D.S."/>
            <person name="Martin F."/>
        </authorList>
    </citation>
    <scope>NUCLEOTIDE SEQUENCE [LARGE SCALE GENOMIC DNA]</scope>
    <source>
        <strain evidence="2">F 1598</strain>
    </source>
</reference>
<name>A0A0C3G117_PILCF</name>
<protein>
    <submittedName>
        <fullName evidence="1">Uncharacterized protein</fullName>
    </submittedName>
</protein>
<dbReference type="AlphaFoldDB" id="A0A0C3G117"/>
<evidence type="ECO:0000313" key="2">
    <source>
        <dbReference type="Proteomes" id="UP000054166"/>
    </source>
</evidence>
<accession>A0A0C3G117</accession>